<dbReference type="InterPro" id="IPR008928">
    <property type="entry name" value="6-hairpin_glycosidase_sf"/>
</dbReference>
<reference evidence="1" key="1">
    <citation type="submission" date="2019-05" db="EMBL/GenBank/DDBJ databases">
        <title>Methanoculleus sp. FWC-SCC1, a methanogenic archaeon isolated from deep marine cold seep.</title>
        <authorList>
            <person name="Chen Y.-W."/>
            <person name="Chen S.-C."/>
            <person name="Teng N.-H."/>
            <person name="Lai M.-C."/>
        </authorList>
    </citation>
    <scope>NUCLEOTIDE SEQUENCE</scope>
    <source>
        <strain evidence="1">FWC-SCC1</strain>
    </source>
</reference>
<name>A0ABT8M8K4_9EURY</name>
<accession>A0ABT8M8K4</accession>
<comment type="caution">
    <text evidence="1">The sequence shown here is derived from an EMBL/GenBank/DDBJ whole genome shotgun (WGS) entry which is preliminary data.</text>
</comment>
<dbReference type="RefSeq" id="WP_301663352.1">
    <property type="nucleotide sequence ID" value="NZ_VCYH01000003.1"/>
</dbReference>
<dbReference type="EMBL" id="VCYH01000003">
    <property type="protein sequence ID" value="MDN7024254.1"/>
    <property type="molecule type" value="Genomic_DNA"/>
</dbReference>
<keyword evidence="2" id="KW-1185">Reference proteome</keyword>
<organism evidence="1 2">
    <name type="scientific">Methanoculleus frigidifontis</name>
    <dbReference type="NCBI Taxonomy" id="2584085"/>
    <lineage>
        <taxon>Archaea</taxon>
        <taxon>Methanobacteriati</taxon>
        <taxon>Methanobacteriota</taxon>
        <taxon>Stenosarchaea group</taxon>
        <taxon>Methanomicrobia</taxon>
        <taxon>Methanomicrobiales</taxon>
        <taxon>Methanomicrobiaceae</taxon>
        <taxon>Methanoculleus</taxon>
    </lineage>
</organism>
<protein>
    <submittedName>
        <fullName evidence="1">Uncharacterized protein</fullName>
    </submittedName>
</protein>
<gene>
    <name evidence="1" type="ORF">FGU65_05005</name>
</gene>
<dbReference type="SUPFAM" id="SSF48208">
    <property type="entry name" value="Six-hairpin glycosidases"/>
    <property type="match status" value="1"/>
</dbReference>
<evidence type="ECO:0000313" key="1">
    <source>
        <dbReference type="EMBL" id="MDN7024254.1"/>
    </source>
</evidence>
<sequence>MIRDTATGFLQKTMREYAARTGLDPASDRPRRYLWTDAYAVCTYLDLFRLTGDAAYRALALALVGQVHHTLGRHRDDDPRAGWISDLPAAEGEEHPTAGGLRIGKKMNERAAGEPFDERLEWDRDGQYYHYLTKWMHALSRVAAVTGDPVYLRWAMELARVAHEAFTYAAGGGKRMYWKMSIDLSRPLVHAMGQHDPLDGLVTYSELQAAVKNLPGTAARIDLAPGIADMAGICRKVHLVTDDPLGIGGLLFDATRIARLMIEGEWTYAELLESVLGAAGPGLVSFAQRGVLRHPAAYRLAFRELGLAVGLAGVPMMLEAFEEHPDAFAPSLQRQAQAIAEYLPLGEAIREFWLDEKNRQAATWTEHREINTVMLATSLAPGEFLMV</sequence>
<proteinExistence type="predicted"/>
<evidence type="ECO:0000313" key="2">
    <source>
        <dbReference type="Proteomes" id="UP001168338"/>
    </source>
</evidence>
<dbReference type="Proteomes" id="UP001168338">
    <property type="component" value="Unassembled WGS sequence"/>
</dbReference>